<comment type="caution">
    <text evidence="3">The sequence shown here is derived from an EMBL/GenBank/DDBJ whole genome shotgun (WGS) entry which is preliminary data.</text>
</comment>
<evidence type="ECO:0000313" key="3">
    <source>
        <dbReference type="EMBL" id="EFG48671.1"/>
    </source>
</evidence>
<evidence type="ECO:0000313" key="4">
    <source>
        <dbReference type="Proteomes" id="UP000005714"/>
    </source>
</evidence>
<organism evidence="3 4">
    <name type="scientific">Brevibacterium mcbrellneri ATCC 49030</name>
    <dbReference type="NCBI Taxonomy" id="585530"/>
    <lineage>
        <taxon>Bacteria</taxon>
        <taxon>Bacillati</taxon>
        <taxon>Actinomycetota</taxon>
        <taxon>Actinomycetes</taxon>
        <taxon>Micrococcales</taxon>
        <taxon>Brevibacteriaceae</taxon>
        <taxon>Brevibacterium</taxon>
    </lineage>
</organism>
<sequence length="53" mass="5173">MLKKVVRSAVRTCAVGMIGVLALTGCSNGQSEDAGGAGNSEGNGDTGASEFVV</sequence>
<feature type="compositionally biased region" description="Gly residues" evidence="1">
    <location>
        <begin position="35"/>
        <end position="45"/>
    </location>
</feature>
<evidence type="ECO:0000256" key="1">
    <source>
        <dbReference type="SAM" id="MobiDB-lite"/>
    </source>
</evidence>
<reference evidence="3 4" key="1">
    <citation type="submission" date="2010-04" db="EMBL/GenBank/DDBJ databases">
        <authorList>
            <person name="Qin X."/>
            <person name="Bachman B."/>
            <person name="Battles P."/>
            <person name="Bell A."/>
            <person name="Bess C."/>
            <person name="Bickham C."/>
            <person name="Chaboub L."/>
            <person name="Chen D."/>
            <person name="Coyle M."/>
            <person name="Deiros D.R."/>
            <person name="Dinh H."/>
            <person name="Forbes L."/>
            <person name="Fowler G."/>
            <person name="Francisco L."/>
            <person name="Fu Q."/>
            <person name="Gubbala S."/>
            <person name="Hale W."/>
            <person name="Han Y."/>
            <person name="Hemphill L."/>
            <person name="Highlander S.K."/>
            <person name="Hirani K."/>
            <person name="Hogues M."/>
            <person name="Jackson L."/>
            <person name="Jakkamsetti A."/>
            <person name="Javaid M."/>
            <person name="Jiang H."/>
            <person name="Korchina V."/>
            <person name="Kovar C."/>
            <person name="Lara F."/>
            <person name="Lee S."/>
            <person name="Mata R."/>
            <person name="Mathew T."/>
            <person name="Moen C."/>
            <person name="Morales K."/>
            <person name="Munidasa M."/>
            <person name="Nazareth L."/>
            <person name="Ngo R."/>
            <person name="Nguyen L."/>
            <person name="Okwuonu G."/>
            <person name="Ongeri F."/>
            <person name="Patil S."/>
            <person name="Petrosino J."/>
            <person name="Pham C."/>
            <person name="Pham P."/>
            <person name="Pu L.-L."/>
            <person name="Puazo M."/>
            <person name="Raj R."/>
            <person name="Reid J."/>
            <person name="Rouhana J."/>
            <person name="Saada N."/>
            <person name="Shang Y."/>
            <person name="Simmons D."/>
            <person name="Thornton R."/>
            <person name="Warren J."/>
            <person name="Weissenberger G."/>
            <person name="Zhang J."/>
            <person name="Zhang L."/>
            <person name="Zhou C."/>
            <person name="Zhu D."/>
            <person name="Muzny D."/>
            <person name="Worley K."/>
            <person name="Gibbs R."/>
        </authorList>
    </citation>
    <scope>NUCLEOTIDE SEQUENCE [LARGE SCALE GENOMIC DNA]</scope>
    <source>
        <strain evidence="3 4">ATCC 49030</strain>
    </source>
</reference>
<dbReference type="EMBL" id="ADNU01000004">
    <property type="protein sequence ID" value="EFG48671.1"/>
    <property type="molecule type" value="Genomic_DNA"/>
</dbReference>
<feature type="chain" id="PRO_5039704491" evidence="2">
    <location>
        <begin position="23"/>
        <end position="53"/>
    </location>
</feature>
<feature type="non-terminal residue" evidence="3">
    <location>
        <position position="53"/>
    </location>
</feature>
<name>D4YJB5_9MICO</name>
<feature type="signal peptide" evidence="2">
    <location>
        <begin position="1"/>
        <end position="22"/>
    </location>
</feature>
<dbReference type="AlphaFoldDB" id="D4YJB5"/>
<accession>D4YJB5</accession>
<proteinExistence type="predicted"/>
<evidence type="ECO:0000256" key="2">
    <source>
        <dbReference type="SAM" id="SignalP"/>
    </source>
</evidence>
<dbReference type="PROSITE" id="PS51257">
    <property type="entry name" value="PROKAR_LIPOPROTEIN"/>
    <property type="match status" value="1"/>
</dbReference>
<keyword evidence="2" id="KW-0732">Signal</keyword>
<dbReference type="Proteomes" id="UP000005714">
    <property type="component" value="Unassembled WGS sequence"/>
</dbReference>
<feature type="region of interest" description="Disordered" evidence="1">
    <location>
        <begin position="31"/>
        <end position="53"/>
    </location>
</feature>
<gene>
    <name evidence="3" type="ORF">HMPREF0183_0025</name>
</gene>
<protein>
    <submittedName>
        <fullName evidence="3">Uncharacterized protein</fullName>
    </submittedName>
</protein>
<dbReference type="STRING" id="585530.HMPREF0183_0025"/>
<keyword evidence="4" id="KW-1185">Reference proteome</keyword>